<dbReference type="Gene3D" id="2.60.20.10">
    <property type="entry name" value="Crystallins"/>
    <property type="match status" value="1"/>
</dbReference>
<dbReference type="InterPro" id="IPR035992">
    <property type="entry name" value="Ricin_B-like_lectins"/>
</dbReference>
<dbReference type="SMART" id="SM00458">
    <property type="entry name" value="RICIN"/>
    <property type="match status" value="1"/>
</dbReference>
<dbReference type="EMBL" id="KU877344">
    <property type="protein sequence ID" value="ANB50629.1"/>
    <property type="molecule type" value="Genomic_DNA"/>
</dbReference>
<dbReference type="Proteomes" id="UP000241365">
    <property type="component" value="Segment"/>
</dbReference>
<keyword evidence="1" id="KW-0812">Transmembrane</keyword>
<dbReference type="Pfam" id="PF00652">
    <property type="entry name" value="Ricin_B_lectin"/>
    <property type="match status" value="1"/>
</dbReference>
<keyword evidence="1" id="KW-1133">Transmembrane helix</keyword>
<dbReference type="InterPro" id="IPR000772">
    <property type="entry name" value="Ricin_B_lectin"/>
</dbReference>
<dbReference type="SUPFAM" id="SSF49695">
    <property type="entry name" value="gamma-Crystallin-like"/>
    <property type="match status" value="1"/>
</dbReference>
<dbReference type="KEGG" id="vg:80512991"/>
<dbReference type="RefSeq" id="YP_010776380.1">
    <property type="nucleotide sequence ID" value="NC_075034.1"/>
</dbReference>
<feature type="transmembrane region" description="Helical" evidence="1">
    <location>
        <begin position="511"/>
        <end position="532"/>
    </location>
</feature>
<dbReference type="PROSITE" id="PS50231">
    <property type="entry name" value="RICIN_B_LECTIN"/>
    <property type="match status" value="1"/>
</dbReference>
<dbReference type="SUPFAM" id="SSF50370">
    <property type="entry name" value="Ricin B-like lectins"/>
    <property type="match status" value="1"/>
</dbReference>
<reference evidence="3 4" key="1">
    <citation type="journal article" date="2016" name="Genome Announc.">
        <title>Complete Genome Sequence of a New Megavirus Family Member Isolated from an Inland Water Lake for the First Time in India.</title>
        <authorList>
            <person name="Chatterjee A."/>
            <person name="Ali F."/>
            <person name="Bange D."/>
            <person name="Kondabagil K."/>
        </authorList>
    </citation>
    <scope>NUCLEOTIDE SEQUENCE [LARGE SCALE GENOMIC DNA]</scope>
    <source>
        <strain evidence="3">1</strain>
    </source>
</reference>
<feature type="domain" description="Ricin B lectin" evidence="2">
    <location>
        <begin position="6"/>
        <end position="118"/>
    </location>
</feature>
<keyword evidence="4" id="KW-1185">Reference proteome</keyword>
<protein>
    <recommendedName>
        <fullName evidence="2">Ricin B lectin domain-containing protein</fullName>
    </recommendedName>
</protein>
<evidence type="ECO:0000313" key="4">
    <source>
        <dbReference type="Proteomes" id="UP000241365"/>
    </source>
</evidence>
<evidence type="ECO:0000256" key="1">
    <source>
        <dbReference type="SAM" id="Phobius"/>
    </source>
</evidence>
<sequence>MGNANRIPINISSNDKCITVGDNIYNGLQLESQPCNNESNQIYDHDPTTGEIKYGDWCITAGTSVPELRDCTGYDNQKWILSNDKIVSNNNYCLSLDNMTPVLHDCNNSSDKFSYNIVNILSNNSPRIIRNNLSIPVGSLPTCQISILQPKQIVFVNELGKNIGFTTNTVISKNGPELQCIGKIKKIILGPISTLVVSYLDYDNIKRDIIFKNGTLEHDLIYDLDTSFSSDFKKLIPNVTDYHIINDYSVDIYNIQILSDIHVKSGNILISSYSNNSNNLLPINYNYFNSPSTNINVTNNENRDYILGPYSAALLGDQYLYNSGKLPLLYRGLKGVVVARGITNTMFAAPLNSGYAIFSTDCNFSGSKSMAIIGDYSISISNHNNWIRNTVVPDSKYTNPLIQLGDNSIASVAIGPYTKIVLFSKDNYTGNNKIIENNSSNQTTHNLCKDNYSEITSSVKISYSESYVGYGLEPYTGQQYIYQSFASICQSNSQYRVSENYQNYSSNTNKWMPILLILLVVIIIVAIIILLTGKKSMF</sequence>
<keyword evidence="1" id="KW-0472">Membrane</keyword>
<proteinExistence type="predicted"/>
<evidence type="ECO:0000259" key="2">
    <source>
        <dbReference type="SMART" id="SM00458"/>
    </source>
</evidence>
<organism evidence="3 4">
    <name type="scientific">Powai lake megavirus</name>
    <dbReference type="NCBI Taxonomy" id="1842663"/>
    <lineage>
        <taxon>Viruses</taxon>
        <taxon>Varidnaviria</taxon>
        <taxon>Bamfordvirae</taxon>
        <taxon>Nucleocytoviricota</taxon>
        <taxon>Megaviricetes</taxon>
        <taxon>Imitervirales</taxon>
        <taxon>Mimiviridae</taxon>
        <taxon>Megamimivirinae</taxon>
        <taxon>Megavirus</taxon>
        <taxon>Megavirus powaiense</taxon>
    </lineage>
</organism>
<accession>A0A167RFP9</accession>
<dbReference type="Gene3D" id="2.80.10.50">
    <property type="match status" value="1"/>
</dbReference>
<dbReference type="GeneID" id="80512991"/>
<name>A0A167RFP9_9VIRU</name>
<evidence type="ECO:0000313" key="3">
    <source>
        <dbReference type="EMBL" id="ANB50629.1"/>
    </source>
</evidence>
<dbReference type="InterPro" id="IPR011024">
    <property type="entry name" value="G_crystallin-like"/>
</dbReference>